<dbReference type="PANTHER" id="PTHR15503:SF22">
    <property type="entry name" value="TRANSPOSON TY3-I GAG POLYPROTEIN"/>
    <property type="match status" value="1"/>
</dbReference>
<dbReference type="InterPro" id="IPR021109">
    <property type="entry name" value="Peptidase_aspartic_dom_sf"/>
</dbReference>
<dbReference type="AlphaFoldDB" id="R0HQS5"/>
<feature type="domain" description="Ty3 transposon capsid-like protein" evidence="1">
    <location>
        <begin position="102"/>
        <end position="230"/>
    </location>
</feature>
<sequence>TAYYTRSVARAEAHNILVSEPGIGHRRTDGGGDWPVRPIGDVTYSNFLSGDCRVQSEIGDREDECREEHNGGFALPPARVEFPSYDGTTNAVEWLQRCEDYFEDQRIYHDDARVRQATFVLTGQAYHWNTNLRRLVTHKLSWIEFKKICKSRFGKADAVNPVGELCNLRHTGTVDEYCNQFEECLGRQTRLSGAQQLWQFCAGLTDNLRKEVEYLRPETIFEAMEYARDNEYKIAGDRRVRTFGGHSAPTLRYSPLLSKPGLIGSQEQQLEKGREYPLHKTNPPKQVRKKLTLAEMAERKAKGLCFNCDESYAPGHKCQPVLFHIELVQDGEDQEDEPFEEGDLELSLNAMKGEQTESTFQVNAAIAGETGWILLDTGSTHNFIKSSVAAKLGIPMIRKPGRVVALADGGKCPVDGLCKGLVMEVQGHQFETDCFAIPLSGFNVVLGIRWLNALGRVIWDGPARTIEFVRGDTLIKWHGEADVREDKGAALNTIGNNNTLERWIEDEEEIFTTIGETETETAFQKAATEIVLNVLTTTATPMCLDGLVAKFSELFAKPTGLPPQRSFDHKIRLLGGVDPVA</sequence>
<dbReference type="PANTHER" id="PTHR15503">
    <property type="entry name" value="LDOC1 RELATED"/>
    <property type="match status" value="1"/>
</dbReference>
<gene>
    <name evidence="2" type="ORF">CARUB_v10015385mg</name>
</gene>
<dbReference type="SUPFAM" id="SSF50630">
    <property type="entry name" value="Acid proteases"/>
    <property type="match status" value="1"/>
</dbReference>
<reference evidence="3" key="1">
    <citation type="journal article" date="2013" name="Nat. Genet.">
        <title>The Capsella rubella genome and the genomic consequences of rapid mating system evolution.</title>
        <authorList>
            <person name="Slotte T."/>
            <person name="Hazzouri K.M."/>
            <person name="Agren J.A."/>
            <person name="Koenig D."/>
            <person name="Maumus F."/>
            <person name="Guo Y.L."/>
            <person name="Steige K."/>
            <person name="Platts A.E."/>
            <person name="Escobar J.S."/>
            <person name="Newman L.K."/>
            <person name="Wang W."/>
            <person name="Mandakova T."/>
            <person name="Vello E."/>
            <person name="Smith L.M."/>
            <person name="Henz S.R."/>
            <person name="Steffen J."/>
            <person name="Takuno S."/>
            <person name="Brandvain Y."/>
            <person name="Coop G."/>
            <person name="Andolfatto P."/>
            <person name="Hu T.T."/>
            <person name="Blanchette M."/>
            <person name="Clark R.M."/>
            <person name="Quesneville H."/>
            <person name="Nordborg M."/>
            <person name="Gaut B.S."/>
            <person name="Lysak M.A."/>
            <person name="Jenkins J."/>
            <person name="Grimwood J."/>
            <person name="Chapman J."/>
            <person name="Prochnik S."/>
            <person name="Shu S."/>
            <person name="Rokhsar D."/>
            <person name="Schmutz J."/>
            <person name="Weigel D."/>
            <person name="Wright S.I."/>
        </authorList>
    </citation>
    <scope>NUCLEOTIDE SEQUENCE [LARGE SCALE GENOMIC DNA]</scope>
    <source>
        <strain evidence="3">cv. Monte Gargano</strain>
    </source>
</reference>
<evidence type="ECO:0000313" key="2">
    <source>
        <dbReference type="EMBL" id="EOA32134.1"/>
    </source>
</evidence>
<dbReference type="eggNOG" id="KOG0017">
    <property type="taxonomic scope" value="Eukaryota"/>
</dbReference>
<dbReference type="InterPro" id="IPR032567">
    <property type="entry name" value="RTL1-rel"/>
</dbReference>
<dbReference type="Pfam" id="PF19259">
    <property type="entry name" value="Ty3_capsid"/>
    <property type="match status" value="1"/>
</dbReference>
<proteinExistence type="predicted"/>
<evidence type="ECO:0000313" key="3">
    <source>
        <dbReference type="Proteomes" id="UP000029121"/>
    </source>
</evidence>
<feature type="non-terminal residue" evidence="2">
    <location>
        <position position="1"/>
    </location>
</feature>
<dbReference type="InterPro" id="IPR045358">
    <property type="entry name" value="Ty3_capsid"/>
</dbReference>
<dbReference type="Proteomes" id="UP000029121">
    <property type="component" value="Unassembled WGS sequence"/>
</dbReference>
<keyword evidence="3" id="KW-1185">Reference proteome</keyword>
<organism evidence="2 3">
    <name type="scientific">Capsella rubella</name>
    <dbReference type="NCBI Taxonomy" id="81985"/>
    <lineage>
        <taxon>Eukaryota</taxon>
        <taxon>Viridiplantae</taxon>
        <taxon>Streptophyta</taxon>
        <taxon>Embryophyta</taxon>
        <taxon>Tracheophyta</taxon>
        <taxon>Spermatophyta</taxon>
        <taxon>Magnoliopsida</taxon>
        <taxon>eudicotyledons</taxon>
        <taxon>Gunneridae</taxon>
        <taxon>Pentapetalae</taxon>
        <taxon>rosids</taxon>
        <taxon>malvids</taxon>
        <taxon>Brassicales</taxon>
        <taxon>Brassicaceae</taxon>
        <taxon>Camelineae</taxon>
        <taxon>Capsella</taxon>
    </lineage>
</organism>
<dbReference type="Pfam" id="PF08284">
    <property type="entry name" value="RVP_2"/>
    <property type="match status" value="1"/>
</dbReference>
<protein>
    <recommendedName>
        <fullName evidence="1">Ty3 transposon capsid-like protein domain-containing protein</fullName>
    </recommendedName>
</protein>
<feature type="non-terminal residue" evidence="2">
    <location>
        <position position="581"/>
    </location>
</feature>
<dbReference type="CDD" id="cd00303">
    <property type="entry name" value="retropepsin_like"/>
    <property type="match status" value="1"/>
</dbReference>
<dbReference type="Gene3D" id="2.40.70.10">
    <property type="entry name" value="Acid Proteases"/>
    <property type="match status" value="1"/>
</dbReference>
<evidence type="ECO:0000259" key="1">
    <source>
        <dbReference type="Pfam" id="PF19259"/>
    </source>
</evidence>
<name>R0HQS5_9BRAS</name>
<accession>R0HQS5</accession>
<dbReference type="STRING" id="81985.R0HQS5"/>
<dbReference type="EMBL" id="KB870807">
    <property type="protein sequence ID" value="EOA32134.1"/>
    <property type="molecule type" value="Genomic_DNA"/>
</dbReference>